<dbReference type="AlphaFoldDB" id="A0A2K1JQZ2"/>
<evidence type="ECO:0000256" key="3">
    <source>
        <dbReference type="ARBA" id="ARBA00022692"/>
    </source>
</evidence>
<dbReference type="InterPro" id="IPR045069">
    <property type="entry name" value="MATE_euk"/>
</dbReference>
<evidence type="ECO:0000313" key="8">
    <source>
        <dbReference type="EMBL" id="PNR43959.1"/>
    </source>
</evidence>
<keyword evidence="3 6" id="KW-0812">Transmembrane</keyword>
<dbReference type="EMBL" id="ABEU02000012">
    <property type="protein sequence ID" value="PNR43959.1"/>
    <property type="molecule type" value="Genomic_DNA"/>
</dbReference>
<name>A0A2K1JQZ2_PHYPA</name>
<reference evidence="9" key="3">
    <citation type="submission" date="2020-12" db="UniProtKB">
        <authorList>
            <consortium name="EnsemblPlants"/>
        </authorList>
    </citation>
    <scope>IDENTIFICATION</scope>
</reference>
<keyword evidence="10" id="KW-1185">Reference proteome</keyword>
<feature type="transmembrane region" description="Helical" evidence="6">
    <location>
        <begin position="205"/>
        <end position="227"/>
    </location>
</feature>
<feature type="chain" id="PRO_5044576350" description="Protein DETOXIFICATION" evidence="7">
    <location>
        <begin position="20"/>
        <end position="601"/>
    </location>
</feature>
<dbReference type="PaxDb" id="3218-PP1S70_39V6.1"/>
<dbReference type="Pfam" id="PF01554">
    <property type="entry name" value="MatE"/>
    <property type="match status" value="2"/>
</dbReference>
<organism evidence="8">
    <name type="scientific">Physcomitrium patens</name>
    <name type="common">Spreading-leaved earth moss</name>
    <name type="synonym">Physcomitrella patens</name>
    <dbReference type="NCBI Taxonomy" id="3218"/>
    <lineage>
        <taxon>Eukaryota</taxon>
        <taxon>Viridiplantae</taxon>
        <taxon>Streptophyta</taxon>
        <taxon>Embryophyta</taxon>
        <taxon>Bryophyta</taxon>
        <taxon>Bryophytina</taxon>
        <taxon>Bryopsida</taxon>
        <taxon>Funariidae</taxon>
        <taxon>Funariales</taxon>
        <taxon>Funariaceae</taxon>
        <taxon>Physcomitrium</taxon>
    </lineage>
</organism>
<dbReference type="InterPro" id="IPR002528">
    <property type="entry name" value="MATE_fam"/>
</dbReference>
<dbReference type="EnsemblPlants" id="Pp3c12_15740V3.1">
    <property type="protein sequence ID" value="Pp3c12_15740V3.1"/>
    <property type="gene ID" value="Pp3c12_15740"/>
</dbReference>
<keyword evidence="4 6" id="KW-1133">Transmembrane helix</keyword>
<reference evidence="8 10" key="2">
    <citation type="journal article" date="2018" name="Plant J.">
        <title>The Physcomitrella patens chromosome-scale assembly reveals moss genome structure and evolution.</title>
        <authorList>
            <person name="Lang D."/>
            <person name="Ullrich K.K."/>
            <person name="Murat F."/>
            <person name="Fuchs J."/>
            <person name="Jenkins J."/>
            <person name="Haas F.B."/>
            <person name="Piednoel M."/>
            <person name="Gundlach H."/>
            <person name="Van Bel M."/>
            <person name="Meyberg R."/>
            <person name="Vives C."/>
            <person name="Morata J."/>
            <person name="Symeonidi A."/>
            <person name="Hiss M."/>
            <person name="Muchero W."/>
            <person name="Kamisugi Y."/>
            <person name="Saleh O."/>
            <person name="Blanc G."/>
            <person name="Decker E.L."/>
            <person name="van Gessel N."/>
            <person name="Grimwood J."/>
            <person name="Hayes R.D."/>
            <person name="Graham S.W."/>
            <person name="Gunter L.E."/>
            <person name="McDaniel S.F."/>
            <person name="Hoernstein S.N.W."/>
            <person name="Larsson A."/>
            <person name="Li F.W."/>
            <person name="Perroud P.F."/>
            <person name="Phillips J."/>
            <person name="Ranjan P."/>
            <person name="Rokshar D.S."/>
            <person name="Rothfels C.J."/>
            <person name="Schneider L."/>
            <person name="Shu S."/>
            <person name="Stevenson D.W."/>
            <person name="Thummler F."/>
            <person name="Tillich M."/>
            <person name="Villarreal Aguilar J.C."/>
            <person name="Widiez T."/>
            <person name="Wong G.K."/>
            <person name="Wymore A."/>
            <person name="Zhang Y."/>
            <person name="Zimmer A.D."/>
            <person name="Quatrano R.S."/>
            <person name="Mayer K.F.X."/>
            <person name="Goodstein D."/>
            <person name="Casacuberta J.M."/>
            <person name="Vandepoele K."/>
            <person name="Reski R."/>
            <person name="Cuming A.C."/>
            <person name="Tuskan G.A."/>
            <person name="Maumus F."/>
            <person name="Salse J."/>
            <person name="Schmutz J."/>
            <person name="Rensing S.A."/>
        </authorList>
    </citation>
    <scope>NUCLEOTIDE SEQUENCE [LARGE SCALE GENOMIC DNA]</scope>
    <source>
        <strain evidence="9 10">cv. Gransden 2004</strain>
    </source>
</reference>
<feature type="transmembrane region" description="Helical" evidence="6">
    <location>
        <begin position="308"/>
        <end position="328"/>
    </location>
</feature>
<feature type="transmembrane region" description="Helical" evidence="6">
    <location>
        <begin position="173"/>
        <end position="193"/>
    </location>
</feature>
<dbReference type="STRING" id="3218.A0A2K1JQZ2"/>
<comment type="similarity">
    <text evidence="2 6">Belongs to the multi antimicrobial extrusion (MATE) (TC 2.A.66.1) family.</text>
</comment>
<dbReference type="CDD" id="cd13132">
    <property type="entry name" value="MATE_eukaryotic"/>
    <property type="match status" value="1"/>
</dbReference>
<dbReference type="NCBIfam" id="TIGR00797">
    <property type="entry name" value="matE"/>
    <property type="match status" value="1"/>
</dbReference>
<evidence type="ECO:0000256" key="1">
    <source>
        <dbReference type="ARBA" id="ARBA00004141"/>
    </source>
</evidence>
<feature type="transmembrane region" description="Helical" evidence="6">
    <location>
        <begin position="470"/>
        <end position="490"/>
    </location>
</feature>
<evidence type="ECO:0000256" key="4">
    <source>
        <dbReference type="ARBA" id="ARBA00022989"/>
    </source>
</evidence>
<dbReference type="GO" id="GO:0022857">
    <property type="term" value="F:transmembrane transporter activity"/>
    <property type="evidence" value="ECO:0000318"/>
    <property type="project" value="GO_Central"/>
</dbReference>
<protein>
    <recommendedName>
        <fullName evidence="6">Protein DETOXIFICATION</fullName>
    </recommendedName>
    <alternativeName>
        <fullName evidence="6">Multidrug and toxic compound extrusion protein</fullName>
    </alternativeName>
</protein>
<keyword evidence="7" id="KW-0732">Signal</keyword>
<dbReference type="GeneID" id="112289404"/>
<dbReference type="GO" id="GO:0042910">
    <property type="term" value="F:xenobiotic transmembrane transporter activity"/>
    <property type="evidence" value="ECO:0007669"/>
    <property type="project" value="InterPro"/>
</dbReference>
<dbReference type="OrthoDB" id="2126698at2759"/>
<dbReference type="GO" id="GO:1990961">
    <property type="term" value="P:xenobiotic detoxification by transmembrane export across the plasma membrane"/>
    <property type="evidence" value="ECO:0007669"/>
    <property type="project" value="InterPro"/>
</dbReference>
<comment type="subcellular location">
    <subcellularLocation>
        <location evidence="1">Membrane</location>
        <topology evidence="1">Multi-pass membrane protein</topology>
    </subcellularLocation>
</comment>
<feature type="transmembrane region" description="Helical" evidence="6">
    <location>
        <begin position="428"/>
        <end position="450"/>
    </location>
</feature>
<evidence type="ECO:0000256" key="5">
    <source>
        <dbReference type="ARBA" id="ARBA00023136"/>
    </source>
</evidence>
<dbReference type="RefSeq" id="XP_024390345.1">
    <property type="nucleotide sequence ID" value="XM_024534577.2"/>
</dbReference>
<feature type="signal peptide" evidence="7">
    <location>
        <begin position="1"/>
        <end position="19"/>
    </location>
</feature>
<keyword evidence="5 6" id="KW-0472">Membrane</keyword>
<dbReference type="PANTHER" id="PTHR11206">
    <property type="entry name" value="MULTIDRUG RESISTANCE PROTEIN"/>
    <property type="match status" value="1"/>
</dbReference>
<proteinExistence type="inferred from homology"/>
<dbReference type="Proteomes" id="UP000006727">
    <property type="component" value="Chromosome 12"/>
</dbReference>
<feature type="transmembrane region" description="Helical" evidence="6">
    <location>
        <begin position="502"/>
        <end position="523"/>
    </location>
</feature>
<evidence type="ECO:0000256" key="2">
    <source>
        <dbReference type="ARBA" id="ARBA00010199"/>
    </source>
</evidence>
<dbReference type="Gramene" id="Pp3c12_15740V3.1">
    <property type="protein sequence ID" value="Pp3c12_15740V3.1"/>
    <property type="gene ID" value="Pp3c12_15740"/>
</dbReference>
<feature type="transmembrane region" description="Helical" evidence="6">
    <location>
        <begin position="247"/>
        <end position="265"/>
    </location>
</feature>
<reference evidence="8 10" key="1">
    <citation type="journal article" date="2008" name="Science">
        <title>The Physcomitrella genome reveals evolutionary insights into the conquest of land by plants.</title>
        <authorList>
            <person name="Rensing S."/>
            <person name="Lang D."/>
            <person name="Zimmer A."/>
            <person name="Terry A."/>
            <person name="Salamov A."/>
            <person name="Shapiro H."/>
            <person name="Nishiyama T."/>
            <person name="Perroud P.-F."/>
            <person name="Lindquist E."/>
            <person name="Kamisugi Y."/>
            <person name="Tanahashi T."/>
            <person name="Sakakibara K."/>
            <person name="Fujita T."/>
            <person name="Oishi K."/>
            <person name="Shin-I T."/>
            <person name="Kuroki Y."/>
            <person name="Toyoda A."/>
            <person name="Suzuki Y."/>
            <person name="Hashimoto A."/>
            <person name="Yamaguchi K."/>
            <person name="Sugano A."/>
            <person name="Kohara Y."/>
            <person name="Fujiyama A."/>
            <person name="Anterola A."/>
            <person name="Aoki S."/>
            <person name="Ashton N."/>
            <person name="Barbazuk W.B."/>
            <person name="Barker E."/>
            <person name="Bennetzen J."/>
            <person name="Bezanilla M."/>
            <person name="Blankenship R."/>
            <person name="Cho S.H."/>
            <person name="Dutcher S."/>
            <person name="Estelle M."/>
            <person name="Fawcett J.A."/>
            <person name="Gundlach H."/>
            <person name="Hanada K."/>
            <person name="Heyl A."/>
            <person name="Hicks K.A."/>
            <person name="Hugh J."/>
            <person name="Lohr M."/>
            <person name="Mayer K."/>
            <person name="Melkozernov A."/>
            <person name="Murata T."/>
            <person name="Nelson D."/>
            <person name="Pils B."/>
            <person name="Prigge M."/>
            <person name="Reiss B."/>
            <person name="Renner T."/>
            <person name="Rombauts S."/>
            <person name="Rushton P."/>
            <person name="Sanderfoot A."/>
            <person name="Schween G."/>
            <person name="Shiu S.-H."/>
            <person name="Stueber K."/>
            <person name="Theodoulou F.L."/>
            <person name="Tu H."/>
            <person name="Van de Peer Y."/>
            <person name="Verrier P.J."/>
            <person name="Waters E."/>
            <person name="Wood A."/>
            <person name="Yang L."/>
            <person name="Cove D."/>
            <person name="Cuming A."/>
            <person name="Hasebe M."/>
            <person name="Lucas S."/>
            <person name="Mishler D.B."/>
            <person name="Reski R."/>
            <person name="Grigoriev I."/>
            <person name="Quatrano R.S."/>
            <person name="Boore J.L."/>
        </authorList>
    </citation>
    <scope>NUCLEOTIDE SEQUENCE [LARGE SCALE GENOMIC DNA]</scope>
    <source>
        <strain evidence="9 10">cv. Gransden 2004</strain>
    </source>
</reference>
<feature type="transmembrane region" description="Helical" evidence="6">
    <location>
        <begin position="529"/>
        <end position="550"/>
    </location>
</feature>
<feature type="transmembrane region" description="Helical" evidence="6">
    <location>
        <begin position="386"/>
        <end position="407"/>
    </location>
</feature>
<sequence>MLLSKQRLVCLGMTLIVRCCVVHPLADSGTVSLSLSSVTDSSLHVAIEACRGLVSECKSSMTIGEDFMEPLKNGDVYPPSITPTVFTVVDNYSSVIRTLSDGLGNNPVGHDVEAKGMSKWVWGEVREQLWLAGPIMVMYAMQYIMTMGGVVFVGHLGAFSLAAMTLANSFCGITGYTILTGLASALETLCGQAHGAKQYDLLGIYLQRAVFILTLVALPIGLVWLNMARILVAVGEDPVIAEAAQTFTYLLYPILIMFGVLMPLIKFFQTQGAVFQLMVSMGLVAVLHVGLCWLFIDIVGFGLHGAAMAMNISIFINLCLLFAFVRFSPRFENTFTSFSMEAFKDFGEFLRLAVPSATMMCLETWSYEILTLLSGLIPNAKLNVSSFTICFGLLSLANLTAQALGVATSVRVSNELGAGKAHAARSAVAVSVSIGLANGVSVASSIYLLRDVWGNAFTSDLEVSQLVAHTAPYLAVLAVLYACQAVLSGVMRGVGWQRAGAIANLGAYYGVGLPTALISVFLFRSDSKGLWLGMGVALLTQTIILISIILSTDWDKLAQEAVLRSHSYKSRLPVSAPPMLKPLLEEEEQLPKSLEDCPRAL</sequence>
<feature type="transmembrane region" description="Helical" evidence="6">
    <location>
        <begin position="277"/>
        <end position="296"/>
    </location>
</feature>
<gene>
    <name evidence="9" type="primary">LOC112289404</name>
    <name evidence="8" type="ORF">PHYPA_016342</name>
</gene>
<accession>A0A2K1JQZ2</accession>
<evidence type="ECO:0000256" key="6">
    <source>
        <dbReference type="RuleBase" id="RU004914"/>
    </source>
</evidence>
<evidence type="ECO:0000313" key="10">
    <source>
        <dbReference type="Proteomes" id="UP000006727"/>
    </source>
</evidence>
<evidence type="ECO:0000313" key="9">
    <source>
        <dbReference type="EnsemblPlants" id="Pp3c12_15740V3.1"/>
    </source>
</evidence>
<dbReference type="GO" id="GO:0016020">
    <property type="term" value="C:membrane"/>
    <property type="evidence" value="ECO:0000318"/>
    <property type="project" value="GO_Central"/>
</dbReference>
<dbReference type="GO" id="GO:0015297">
    <property type="term" value="F:antiporter activity"/>
    <property type="evidence" value="ECO:0007669"/>
    <property type="project" value="InterPro"/>
</dbReference>
<feature type="transmembrane region" description="Helical" evidence="6">
    <location>
        <begin position="143"/>
        <end position="167"/>
    </location>
</feature>
<evidence type="ECO:0000256" key="7">
    <source>
        <dbReference type="SAM" id="SignalP"/>
    </source>
</evidence>